<keyword evidence="2" id="KW-0812">Transmembrane</keyword>
<dbReference type="AlphaFoldDB" id="A0A8C9WS86"/>
<name>A0A8C9WS86_SCLFO</name>
<evidence type="ECO:0000313" key="5">
    <source>
        <dbReference type="Proteomes" id="UP000694397"/>
    </source>
</evidence>
<dbReference type="Pfam" id="PF00010">
    <property type="entry name" value="HLH"/>
    <property type="match status" value="1"/>
</dbReference>
<dbReference type="SUPFAM" id="SSF47459">
    <property type="entry name" value="HLH, helix-loop-helix DNA-binding domain"/>
    <property type="match status" value="1"/>
</dbReference>
<dbReference type="InterPro" id="IPR050283">
    <property type="entry name" value="E-box_TF_Regulators"/>
</dbReference>
<dbReference type="PROSITE" id="PS50888">
    <property type="entry name" value="BHLH"/>
    <property type="match status" value="1"/>
</dbReference>
<dbReference type="OrthoDB" id="10063436at2759"/>
<dbReference type="GeneTree" id="ENSGT00940000162447"/>
<feature type="domain" description="BHLH" evidence="3">
    <location>
        <begin position="31"/>
        <end position="83"/>
    </location>
</feature>
<dbReference type="Ensembl" id="ENSSFOT00015049286.1">
    <property type="protein sequence ID" value="ENSSFOP00015077342.1"/>
    <property type="gene ID" value="ENSSFOG00015025546.1"/>
</dbReference>
<feature type="transmembrane region" description="Helical" evidence="2">
    <location>
        <begin position="147"/>
        <end position="166"/>
    </location>
</feature>
<feature type="region of interest" description="Disordered" evidence="1">
    <location>
        <begin position="1"/>
        <end position="40"/>
    </location>
</feature>
<protein>
    <submittedName>
        <fullName evidence="4">Transcription factor 24</fullName>
    </submittedName>
</protein>
<dbReference type="SMART" id="SM00353">
    <property type="entry name" value="HLH"/>
    <property type="match status" value="1"/>
</dbReference>
<keyword evidence="5" id="KW-1185">Reference proteome</keyword>
<dbReference type="CDD" id="cd19710">
    <property type="entry name" value="bHLH_TS_TCF24"/>
    <property type="match status" value="1"/>
</dbReference>
<reference evidence="4" key="3">
    <citation type="submission" date="2025-09" db="UniProtKB">
        <authorList>
            <consortium name="Ensembl"/>
        </authorList>
    </citation>
    <scope>IDENTIFICATION</scope>
</reference>
<dbReference type="PANTHER" id="PTHR23349:SF111">
    <property type="entry name" value="BHLH DOMAIN-CONTAINING PROTEIN"/>
    <property type="match status" value="1"/>
</dbReference>
<feature type="compositionally biased region" description="Basic and acidic residues" evidence="1">
    <location>
        <begin position="1"/>
        <end position="21"/>
    </location>
</feature>
<evidence type="ECO:0000313" key="4">
    <source>
        <dbReference type="Ensembl" id="ENSSFOP00015077342.1"/>
    </source>
</evidence>
<dbReference type="GO" id="GO:0000981">
    <property type="term" value="F:DNA-binding transcription factor activity, RNA polymerase II-specific"/>
    <property type="evidence" value="ECO:0007669"/>
    <property type="project" value="TreeGrafter"/>
</dbReference>
<evidence type="ECO:0000256" key="1">
    <source>
        <dbReference type="SAM" id="MobiDB-lite"/>
    </source>
</evidence>
<dbReference type="GO" id="GO:0000977">
    <property type="term" value="F:RNA polymerase II transcription regulatory region sequence-specific DNA binding"/>
    <property type="evidence" value="ECO:0007669"/>
    <property type="project" value="TreeGrafter"/>
</dbReference>
<dbReference type="PANTHER" id="PTHR23349">
    <property type="entry name" value="BASIC HELIX-LOOP-HELIX TRANSCRIPTION FACTOR, TWIST"/>
    <property type="match status" value="1"/>
</dbReference>
<evidence type="ECO:0000256" key="2">
    <source>
        <dbReference type="SAM" id="Phobius"/>
    </source>
</evidence>
<feature type="compositionally biased region" description="Low complexity" evidence="1">
    <location>
        <begin position="25"/>
        <end position="37"/>
    </location>
</feature>
<keyword evidence="2" id="KW-1133">Transmembrane helix</keyword>
<dbReference type="GO" id="GO:0032502">
    <property type="term" value="P:developmental process"/>
    <property type="evidence" value="ECO:0007669"/>
    <property type="project" value="TreeGrafter"/>
</dbReference>
<dbReference type="GO" id="GO:0046983">
    <property type="term" value="F:protein dimerization activity"/>
    <property type="evidence" value="ECO:0007669"/>
    <property type="project" value="InterPro"/>
</dbReference>
<accession>A0A8C9WS86</accession>
<proteinExistence type="predicted"/>
<dbReference type="Proteomes" id="UP000694397">
    <property type="component" value="Chromosome 19"/>
</dbReference>
<evidence type="ECO:0000259" key="3">
    <source>
        <dbReference type="PROSITE" id="PS50888"/>
    </source>
</evidence>
<dbReference type="InterPro" id="IPR036638">
    <property type="entry name" value="HLH_DNA-bd_sf"/>
</dbReference>
<gene>
    <name evidence="4" type="primary">TCF24</name>
</gene>
<reference evidence="4 5" key="1">
    <citation type="submission" date="2019-04" db="EMBL/GenBank/DDBJ databases">
        <authorList>
            <consortium name="Wellcome Sanger Institute Data Sharing"/>
        </authorList>
    </citation>
    <scope>NUCLEOTIDE SEQUENCE [LARGE SCALE GENOMIC DNA]</scope>
</reference>
<dbReference type="Gene3D" id="4.10.280.10">
    <property type="entry name" value="Helix-loop-helix DNA-binding domain"/>
    <property type="match status" value="1"/>
</dbReference>
<dbReference type="InterPro" id="IPR011598">
    <property type="entry name" value="bHLH_dom"/>
</dbReference>
<keyword evidence="2" id="KW-0472">Membrane</keyword>
<organism evidence="4 5">
    <name type="scientific">Scleropages formosus</name>
    <name type="common">Asian bonytongue</name>
    <name type="synonym">Osteoglossum formosum</name>
    <dbReference type="NCBI Taxonomy" id="113540"/>
    <lineage>
        <taxon>Eukaryota</taxon>
        <taxon>Metazoa</taxon>
        <taxon>Chordata</taxon>
        <taxon>Craniata</taxon>
        <taxon>Vertebrata</taxon>
        <taxon>Euteleostomi</taxon>
        <taxon>Actinopterygii</taxon>
        <taxon>Neopterygii</taxon>
        <taxon>Teleostei</taxon>
        <taxon>Osteoglossocephala</taxon>
        <taxon>Osteoglossomorpha</taxon>
        <taxon>Osteoglossiformes</taxon>
        <taxon>Osteoglossidae</taxon>
        <taxon>Scleropages</taxon>
    </lineage>
</organism>
<reference evidence="4" key="2">
    <citation type="submission" date="2025-08" db="UniProtKB">
        <authorList>
            <consortium name="Ensembl"/>
        </authorList>
    </citation>
    <scope>IDENTIFICATION</scope>
</reference>
<sequence length="191" mass="21098">MDPRSARGTPTKDPRGADGRPRGPPAGLRGRPAGANAARERSRVQTLRLAFLELQRTLPSVPPDTKLSKLDVLLLATTYIAHLTRTLQEGDVGGQGSARQCDVLRSVRAEGYLHPVKVCIAPHSVLSLLYYSEKSPVLTVRAPTGQWYHTVIIIIIIIIIISVFMFHKLSNTFMTESDPFSFTQPHFVCLQ</sequence>